<comment type="similarity">
    <text evidence="2">Belongs to the ATP11 family.</text>
</comment>
<evidence type="ECO:0000256" key="4">
    <source>
        <dbReference type="ARBA" id="ARBA00023128"/>
    </source>
</evidence>
<comment type="subcellular location">
    <subcellularLocation>
        <location evidence="1">Mitochondrion</location>
    </subcellularLocation>
</comment>
<protein>
    <recommendedName>
        <fullName evidence="7">ATP synthase mitochondrial F1 complex assembly factor 1</fullName>
    </recommendedName>
</protein>
<dbReference type="InterPro" id="IPR010591">
    <property type="entry name" value="ATP11"/>
</dbReference>
<dbReference type="PANTHER" id="PTHR13126">
    <property type="entry name" value="CHAPERONE ATP11"/>
    <property type="match status" value="1"/>
</dbReference>
<evidence type="ECO:0000256" key="1">
    <source>
        <dbReference type="ARBA" id="ARBA00004173"/>
    </source>
</evidence>
<keyword evidence="3" id="KW-0809">Transit peptide</keyword>
<name>A0A6G0WAK2_9STRA</name>
<accession>A0A6G0WAK2</accession>
<evidence type="ECO:0008006" key="7">
    <source>
        <dbReference type="Google" id="ProtNLM"/>
    </source>
</evidence>
<dbReference type="GO" id="GO:0033615">
    <property type="term" value="P:mitochondrial proton-transporting ATP synthase complex assembly"/>
    <property type="evidence" value="ECO:0007669"/>
    <property type="project" value="TreeGrafter"/>
</dbReference>
<evidence type="ECO:0000313" key="5">
    <source>
        <dbReference type="EMBL" id="KAF0724391.1"/>
    </source>
</evidence>
<comment type="caution">
    <text evidence="5">The sequence shown here is derived from an EMBL/GenBank/DDBJ whole genome shotgun (WGS) entry which is preliminary data.</text>
</comment>
<proteinExistence type="inferred from homology"/>
<evidence type="ECO:0000313" key="6">
    <source>
        <dbReference type="Proteomes" id="UP000481153"/>
    </source>
</evidence>
<keyword evidence="6" id="KW-1185">Reference proteome</keyword>
<evidence type="ECO:0000256" key="2">
    <source>
        <dbReference type="ARBA" id="ARBA00009116"/>
    </source>
</evidence>
<dbReference type="GO" id="GO:0005739">
    <property type="term" value="C:mitochondrion"/>
    <property type="evidence" value="ECO:0007669"/>
    <property type="project" value="UniProtKB-SubCell"/>
</dbReference>
<dbReference type="VEuPathDB" id="FungiDB:AeMF1_020727"/>
<dbReference type="Proteomes" id="UP000481153">
    <property type="component" value="Unassembled WGS sequence"/>
</dbReference>
<dbReference type="PANTHER" id="PTHR13126:SF0">
    <property type="entry name" value="ATP SYNTHASE MITOCHONDRIAL F1 COMPLEX ASSEMBLY FACTOR 1"/>
    <property type="match status" value="1"/>
</dbReference>
<evidence type="ECO:0000256" key="3">
    <source>
        <dbReference type="ARBA" id="ARBA00022946"/>
    </source>
</evidence>
<dbReference type="AlphaFoldDB" id="A0A6G0WAK2"/>
<reference evidence="5 6" key="1">
    <citation type="submission" date="2019-07" db="EMBL/GenBank/DDBJ databases">
        <title>Genomics analysis of Aphanomyces spp. identifies a new class of oomycete effector associated with host adaptation.</title>
        <authorList>
            <person name="Gaulin E."/>
        </authorList>
    </citation>
    <scope>NUCLEOTIDE SEQUENCE [LARGE SCALE GENOMIC DNA]</scope>
    <source>
        <strain evidence="5 6">ATCC 201684</strain>
    </source>
</reference>
<keyword evidence="4" id="KW-0496">Mitochondrion</keyword>
<dbReference type="Pfam" id="PF06644">
    <property type="entry name" value="ATP11"/>
    <property type="match status" value="1"/>
</dbReference>
<dbReference type="EMBL" id="VJMJ01000272">
    <property type="protein sequence ID" value="KAF0724391.1"/>
    <property type="molecule type" value="Genomic_DNA"/>
</dbReference>
<gene>
    <name evidence="5" type="ORF">Ae201684_016932</name>
</gene>
<sequence length="200" mass="22994">MLVARWGRRAMSTGGFHFPSPRSLQSLVKLDELEKEAPDAIRRIWNDYHDDKTDAMGRVLTQNEFRTLVDRAKKCAFFVFPVYRVNKDTNEEGYFTVLSQFQDKCFLLTTLDAYRENPAQAPPCLTVSIFDDLVSSKELALIRGDVANLLDKDEASKLLDSLIQRYVNDAHYSTVESFNLKPQEFSFDAYLEECKKLNSS</sequence>
<organism evidence="5 6">
    <name type="scientific">Aphanomyces euteiches</name>
    <dbReference type="NCBI Taxonomy" id="100861"/>
    <lineage>
        <taxon>Eukaryota</taxon>
        <taxon>Sar</taxon>
        <taxon>Stramenopiles</taxon>
        <taxon>Oomycota</taxon>
        <taxon>Saprolegniomycetes</taxon>
        <taxon>Saprolegniales</taxon>
        <taxon>Verrucalvaceae</taxon>
        <taxon>Aphanomyces</taxon>
    </lineage>
</organism>